<keyword evidence="1" id="KW-0732">Signal</keyword>
<proteinExistence type="predicted"/>
<dbReference type="HOGENOM" id="CLU_1871837_0_0_9"/>
<dbReference type="KEGG" id="cpy:Cphy_0542"/>
<dbReference type="RefSeq" id="WP_012198573.1">
    <property type="nucleotide sequence ID" value="NC_010001.1"/>
</dbReference>
<protein>
    <recommendedName>
        <fullName evidence="4">Lipoprotein</fullName>
    </recommendedName>
</protein>
<name>A9KI95_LACP7</name>
<dbReference type="Proteomes" id="UP000000370">
    <property type="component" value="Chromosome"/>
</dbReference>
<dbReference type="AlphaFoldDB" id="A9KI95"/>
<keyword evidence="3" id="KW-1185">Reference proteome</keyword>
<evidence type="ECO:0000313" key="2">
    <source>
        <dbReference type="EMBL" id="ABX40929.1"/>
    </source>
</evidence>
<reference evidence="3" key="1">
    <citation type="submission" date="2007-11" db="EMBL/GenBank/DDBJ databases">
        <title>Complete genome sequence of Clostridium phytofermentans ISDg.</title>
        <authorList>
            <person name="Leschine S.B."/>
            <person name="Warnick T.A."/>
            <person name="Blanchard J.L."/>
            <person name="Schnell D.J."/>
            <person name="Petit E.L."/>
            <person name="LaTouf W.G."/>
            <person name="Copeland A."/>
            <person name="Lucas S."/>
            <person name="Lapidus A."/>
            <person name="Barry K."/>
            <person name="Glavina del Rio T."/>
            <person name="Dalin E."/>
            <person name="Tice H."/>
            <person name="Pitluck S."/>
            <person name="Kiss H."/>
            <person name="Brettin T."/>
            <person name="Bruce D."/>
            <person name="Detter J.C."/>
            <person name="Han C."/>
            <person name="Kuske C."/>
            <person name="Schmutz J."/>
            <person name="Larimer F."/>
            <person name="Land M."/>
            <person name="Hauser L."/>
            <person name="Kyrpides N."/>
            <person name="Kim E.A."/>
            <person name="Richardson P."/>
        </authorList>
    </citation>
    <scope>NUCLEOTIDE SEQUENCE [LARGE SCALE GENOMIC DNA]</scope>
    <source>
        <strain evidence="3">ATCC 700394 / DSM 18823 / ISDg</strain>
    </source>
</reference>
<evidence type="ECO:0008006" key="4">
    <source>
        <dbReference type="Google" id="ProtNLM"/>
    </source>
</evidence>
<accession>A9KI95</accession>
<feature type="signal peptide" evidence="1">
    <location>
        <begin position="1"/>
        <end position="21"/>
    </location>
</feature>
<dbReference type="PROSITE" id="PS51257">
    <property type="entry name" value="PROKAR_LIPOPROTEIN"/>
    <property type="match status" value="1"/>
</dbReference>
<dbReference type="OrthoDB" id="9962053at2"/>
<gene>
    <name evidence="2" type="ordered locus">Cphy_0542</name>
</gene>
<evidence type="ECO:0000256" key="1">
    <source>
        <dbReference type="SAM" id="SignalP"/>
    </source>
</evidence>
<evidence type="ECO:0000313" key="3">
    <source>
        <dbReference type="Proteomes" id="UP000000370"/>
    </source>
</evidence>
<dbReference type="EMBL" id="CP000885">
    <property type="protein sequence ID" value="ABX40929.1"/>
    <property type="molecule type" value="Genomic_DNA"/>
</dbReference>
<organism evidence="2 3">
    <name type="scientific">Lachnoclostridium phytofermentans (strain ATCC 700394 / DSM 18823 / ISDg)</name>
    <name type="common">Clostridium phytofermentans</name>
    <dbReference type="NCBI Taxonomy" id="357809"/>
    <lineage>
        <taxon>Bacteria</taxon>
        <taxon>Bacillati</taxon>
        <taxon>Bacillota</taxon>
        <taxon>Clostridia</taxon>
        <taxon>Lachnospirales</taxon>
        <taxon>Lachnospiraceae</taxon>
    </lineage>
</organism>
<sequence length="136" mass="15539" precursor="true">MKKCIISSLVVVLFAALLVSCSPKESNYSLHLLVDSWSDQNIDYPENEFYYENLISKKTYDIPLRGSAFLREFKVVKIDSNSITISTSESYSDNEDGHVFASEKKKFVIEYGKSKTIYTRSMDAGESYVFTLVEKN</sequence>
<feature type="chain" id="PRO_5039679745" description="Lipoprotein" evidence="1">
    <location>
        <begin position="22"/>
        <end position="136"/>
    </location>
</feature>